<proteinExistence type="predicted"/>
<dbReference type="RefSeq" id="WP_001963324.1">
    <property type="nucleotide sequence ID" value="NZ_JARBFT010000008.1"/>
</dbReference>
<reference evidence="1 2" key="1">
    <citation type="submission" date="2023-02" db="EMBL/GenBank/DDBJ databases">
        <title>Vibrio intestini sp. nov., a close relative of Vibrio cholerae isolated from the intestine of Healthy Culter dabryi.</title>
        <authorList>
            <person name="Wu N."/>
        </authorList>
    </citation>
    <scope>NUCLEOTIDE SEQUENCE [LARGE SCALE GENOMIC DNA]</scope>
    <source>
        <strain evidence="1 2">DSL-7</strain>
    </source>
</reference>
<accession>A0ABT5V3Y9</accession>
<dbReference type="Proteomes" id="UP001216189">
    <property type="component" value="Unassembled WGS sequence"/>
</dbReference>
<comment type="caution">
    <text evidence="1">The sequence shown here is derived from an EMBL/GenBank/DDBJ whole genome shotgun (WGS) entry which is preliminary data.</text>
</comment>
<keyword evidence="2" id="KW-1185">Reference proteome</keyword>
<evidence type="ECO:0000313" key="1">
    <source>
        <dbReference type="EMBL" id="MDE1515339.1"/>
    </source>
</evidence>
<protein>
    <recommendedName>
        <fullName evidence="3">NERD domain-containing protein</fullName>
    </recommendedName>
</protein>
<evidence type="ECO:0008006" key="3">
    <source>
        <dbReference type="Google" id="ProtNLM"/>
    </source>
</evidence>
<organism evidence="1 2">
    <name type="scientific">Vibrio chanodichtyis</name>
    <dbReference type="NCBI Taxonomy" id="3027932"/>
    <lineage>
        <taxon>Bacteria</taxon>
        <taxon>Pseudomonadati</taxon>
        <taxon>Pseudomonadota</taxon>
        <taxon>Gammaproteobacteria</taxon>
        <taxon>Vibrionales</taxon>
        <taxon>Vibrionaceae</taxon>
        <taxon>Vibrio</taxon>
    </lineage>
</organism>
<dbReference type="EMBL" id="JARBFT010000008">
    <property type="protein sequence ID" value="MDE1515339.1"/>
    <property type="molecule type" value="Genomic_DNA"/>
</dbReference>
<evidence type="ECO:0000313" key="2">
    <source>
        <dbReference type="Proteomes" id="UP001216189"/>
    </source>
</evidence>
<gene>
    <name evidence="1" type="ORF">PUN32_09985</name>
</gene>
<name>A0ABT5V3Y9_9VIBR</name>
<sequence>MKGLTKDFHQLFLDAKDSFVESEVITELDGDISDYKAIYENISLLLQDPSGIWIDSLPIRKQLIIEAKLNPELTKSIHQSLDSFMAIREATRDKVTKFSNKTAWIKAIHFSFIYFLHRKVPVNFGHPDEYHFIANSFCYLKTKGFHIECIDGLISVDNSELTRLSQAIDARVKRLGKVGFRAITSVLNDHFSKDEQRFFFYRRRPTVPKAQKPYPPLGYVYNLVCKYIDLPCNLKKNQQTYLLNEIQDLSTHLATILDIDKMSPWANINTNSQNILEKLQEWVLYPEIFYIPQISPIHGKKIFPRIFELIDNNTPNTLSEIDKASKVMNRIEDAILKDGYICGELSEKDIYRLCADIDSPANIKKIVESLSKPSYEINKQYITPLHAVKSNLREFPFIRTKTGYVVVNIPTYNVAKYWALLRISEKHNSKSEQRLGYALEDFIKESFDKVNITYHHSFKFLSPDYIKEIAKTNRDNGECDFIIESKDYIYLIEVKKKGLTKESQSGSSLHMLFDASLSFFKSINQLTVAEMILLNDGKICNSENDEQIELKGRTIYKLVISLEDMASLQCDNIKNSLLQSLYGAKINVPDSFYSDITNRINKTLEEFTLLHAELTTKGERYQHVPFHCISYLSTPQLLTLLDNVNSNDDFSDHINRSNTIVYSLMDWYASYKASKNNKLIKENREVFKNKVIIS</sequence>